<keyword evidence="2" id="KW-0677">Repeat</keyword>
<feature type="repeat" description="WD" evidence="3">
    <location>
        <begin position="1541"/>
        <end position="1567"/>
    </location>
</feature>
<dbReference type="InterPro" id="IPR036322">
    <property type="entry name" value="WD40_repeat_dom_sf"/>
</dbReference>
<dbReference type="CDD" id="cd00200">
    <property type="entry name" value="WD40"/>
    <property type="match status" value="2"/>
</dbReference>
<evidence type="ECO:0000256" key="4">
    <source>
        <dbReference type="SAM" id="MobiDB-lite"/>
    </source>
</evidence>
<dbReference type="Pfam" id="PF05731">
    <property type="entry name" value="TROVE"/>
    <property type="match status" value="1"/>
</dbReference>
<reference evidence="7" key="1">
    <citation type="submission" date="2023-07" db="EMBL/GenBank/DDBJ databases">
        <title>Chromosome-level Genome Assembly of Striped Snakehead (Channa striata).</title>
        <authorList>
            <person name="Liu H."/>
        </authorList>
    </citation>
    <scope>NUCLEOTIDE SEQUENCE</scope>
    <source>
        <strain evidence="7">Gz</strain>
        <tissue evidence="7">Muscle</tissue>
    </source>
</reference>
<dbReference type="InterPro" id="IPR007111">
    <property type="entry name" value="NACHT_NTPase"/>
</dbReference>
<dbReference type="InterPro" id="IPR056828">
    <property type="entry name" value="Beta-prop_TEP1_C"/>
</dbReference>
<dbReference type="InterPro" id="IPR056829">
    <property type="entry name" value="Beta-prop_TEP1_2nd"/>
</dbReference>
<feature type="compositionally biased region" description="Acidic residues" evidence="4">
    <location>
        <begin position="505"/>
        <end position="514"/>
    </location>
</feature>
<comment type="caution">
    <text evidence="7">The sequence shown here is derived from an EMBL/GenBank/DDBJ whole genome shotgun (WGS) entry which is preliminary data.</text>
</comment>
<dbReference type="InterPro" id="IPR045804">
    <property type="entry name" value="DUF5920"/>
</dbReference>
<feature type="repeat" description="WD" evidence="3">
    <location>
        <begin position="1932"/>
        <end position="1971"/>
    </location>
</feature>
<dbReference type="InterPro" id="IPR015943">
    <property type="entry name" value="WD40/YVTN_repeat-like_dom_sf"/>
</dbReference>
<proteinExistence type="predicted"/>
<dbReference type="GO" id="GO:0005697">
    <property type="term" value="C:telomerase holoenzyme complex"/>
    <property type="evidence" value="ECO:0007669"/>
    <property type="project" value="TreeGrafter"/>
</dbReference>
<dbReference type="PROSITE" id="PS00678">
    <property type="entry name" value="WD_REPEATS_1"/>
    <property type="match status" value="2"/>
</dbReference>
<dbReference type="PROSITE" id="PS50837">
    <property type="entry name" value="NACHT"/>
    <property type="match status" value="1"/>
</dbReference>
<name>A0AA88LRQ1_CHASR</name>
<feature type="repeat" description="WD" evidence="3">
    <location>
        <begin position="1693"/>
        <end position="1734"/>
    </location>
</feature>
<dbReference type="Gene3D" id="2.130.10.10">
    <property type="entry name" value="YVTN repeat-like/Quinoprotein amine dehydrogenase"/>
    <property type="match status" value="5"/>
</dbReference>
<dbReference type="InterPro" id="IPR027417">
    <property type="entry name" value="P-loop_NTPase"/>
</dbReference>
<dbReference type="Pfam" id="PF13271">
    <property type="entry name" value="DUF4062"/>
    <property type="match status" value="1"/>
</dbReference>
<dbReference type="GO" id="GO:0000722">
    <property type="term" value="P:telomere maintenance via recombination"/>
    <property type="evidence" value="ECO:0007669"/>
    <property type="project" value="TreeGrafter"/>
</dbReference>
<dbReference type="Gene3D" id="3.40.50.300">
    <property type="entry name" value="P-loop containing nucleotide triphosphate hydrolases"/>
    <property type="match status" value="1"/>
</dbReference>
<dbReference type="PRINTS" id="PR00320">
    <property type="entry name" value="GPROTEINBRPT"/>
</dbReference>
<dbReference type="SUPFAM" id="SSF52540">
    <property type="entry name" value="P-loop containing nucleoside triphosphate hydrolases"/>
    <property type="match status" value="1"/>
</dbReference>
<dbReference type="PANTHER" id="PTHR44791">
    <property type="entry name" value="TELOMERASE PROTEIN COMPONENT 1 TEP1"/>
    <property type="match status" value="1"/>
</dbReference>
<dbReference type="GO" id="GO:0003720">
    <property type="term" value="F:telomerase activity"/>
    <property type="evidence" value="ECO:0007669"/>
    <property type="project" value="TreeGrafter"/>
</dbReference>
<dbReference type="Pfam" id="PF00400">
    <property type="entry name" value="WD40"/>
    <property type="match status" value="5"/>
</dbReference>
<feature type="repeat" description="WD" evidence="3">
    <location>
        <begin position="1568"/>
        <end position="1609"/>
    </location>
</feature>
<dbReference type="PROSITE" id="PS50294">
    <property type="entry name" value="WD_REPEATS_REGION"/>
    <property type="match status" value="5"/>
</dbReference>
<dbReference type="InterPro" id="IPR019775">
    <property type="entry name" value="WD40_repeat_CS"/>
</dbReference>
<keyword evidence="8" id="KW-1185">Reference proteome</keyword>
<feature type="repeat" description="WD" evidence="3">
    <location>
        <begin position="2326"/>
        <end position="2365"/>
    </location>
</feature>
<keyword evidence="1 3" id="KW-0853">WD repeat</keyword>
<evidence type="ECO:0000256" key="1">
    <source>
        <dbReference type="ARBA" id="ARBA00022574"/>
    </source>
</evidence>
<evidence type="ECO:0008006" key="9">
    <source>
        <dbReference type="Google" id="ProtNLM"/>
    </source>
</evidence>
<dbReference type="GO" id="GO:0070034">
    <property type="term" value="F:telomerase RNA binding"/>
    <property type="evidence" value="ECO:0007669"/>
    <property type="project" value="TreeGrafter"/>
</dbReference>
<evidence type="ECO:0000259" key="6">
    <source>
        <dbReference type="PROSITE" id="PS50988"/>
    </source>
</evidence>
<dbReference type="PROSITE" id="PS50988">
    <property type="entry name" value="TROVE"/>
    <property type="match status" value="1"/>
</dbReference>
<dbReference type="Proteomes" id="UP001187415">
    <property type="component" value="Unassembled WGS sequence"/>
</dbReference>
<dbReference type="InterPro" id="IPR025139">
    <property type="entry name" value="DUF4062"/>
</dbReference>
<organism evidence="7 8">
    <name type="scientific">Channa striata</name>
    <name type="common">Snakehead murrel</name>
    <name type="synonym">Ophicephalus striatus</name>
    <dbReference type="NCBI Taxonomy" id="64152"/>
    <lineage>
        <taxon>Eukaryota</taxon>
        <taxon>Metazoa</taxon>
        <taxon>Chordata</taxon>
        <taxon>Craniata</taxon>
        <taxon>Vertebrata</taxon>
        <taxon>Euteleostomi</taxon>
        <taxon>Actinopterygii</taxon>
        <taxon>Neopterygii</taxon>
        <taxon>Teleostei</taxon>
        <taxon>Neoteleostei</taxon>
        <taxon>Acanthomorphata</taxon>
        <taxon>Anabantaria</taxon>
        <taxon>Anabantiformes</taxon>
        <taxon>Channoidei</taxon>
        <taxon>Channidae</taxon>
        <taxon>Channa</taxon>
    </lineage>
</organism>
<dbReference type="Gene3D" id="1.25.40.370">
    <property type="match status" value="1"/>
</dbReference>
<accession>A0AA88LRQ1</accession>
<dbReference type="SMART" id="SM00320">
    <property type="entry name" value="WD40"/>
    <property type="match status" value="17"/>
</dbReference>
<feature type="domain" description="TROVE" evidence="6">
    <location>
        <begin position="27"/>
        <end position="472"/>
    </location>
</feature>
<evidence type="ECO:0000256" key="3">
    <source>
        <dbReference type="PROSITE-ProRule" id="PRU00221"/>
    </source>
</evidence>
<dbReference type="PROSITE" id="PS50082">
    <property type="entry name" value="WD_REPEATS_2"/>
    <property type="match status" value="8"/>
</dbReference>
<evidence type="ECO:0000256" key="2">
    <source>
        <dbReference type="ARBA" id="ARBA00022737"/>
    </source>
</evidence>
<dbReference type="Pfam" id="PF05729">
    <property type="entry name" value="NACHT"/>
    <property type="match status" value="1"/>
</dbReference>
<dbReference type="Pfam" id="PF19334">
    <property type="entry name" value="DUF5920"/>
    <property type="match status" value="1"/>
</dbReference>
<feature type="repeat" description="WD" evidence="3">
    <location>
        <begin position="1651"/>
        <end position="1692"/>
    </location>
</feature>
<gene>
    <name evidence="7" type="ORF">Q5P01_022814</name>
</gene>
<dbReference type="PANTHER" id="PTHR44791:SF1">
    <property type="entry name" value="TELOMERASE PROTEIN COMPONENT 1"/>
    <property type="match status" value="1"/>
</dbReference>
<feature type="region of interest" description="Disordered" evidence="4">
    <location>
        <begin position="494"/>
        <end position="518"/>
    </location>
</feature>
<dbReference type="InterPro" id="IPR052652">
    <property type="entry name" value="Telomerase_Complex_Comp"/>
</dbReference>
<dbReference type="EMBL" id="JAUPFM010000018">
    <property type="protein sequence ID" value="KAK2822749.1"/>
    <property type="molecule type" value="Genomic_DNA"/>
</dbReference>
<evidence type="ECO:0000313" key="8">
    <source>
        <dbReference type="Proteomes" id="UP001187415"/>
    </source>
</evidence>
<dbReference type="Pfam" id="PF25048">
    <property type="entry name" value="Beta-prop_TEP1_C"/>
    <property type="match status" value="1"/>
</dbReference>
<feature type="repeat" description="WD" evidence="3">
    <location>
        <begin position="1887"/>
        <end position="1928"/>
    </location>
</feature>
<dbReference type="SUPFAM" id="SSF50978">
    <property type="entry name" value="WD40 repeat-like"/>
    <property type="match status" value="3"/>
</dbReference>
<dbReference type="InterPro" id="IPR037214">
    <property type="entry name" value="TROVE_dom_sf"/>
</dbReference>
<feature type="repeat" description="WD" evidence="3">
    <location>
        <begin position="1609"/>
        <end position="1650"/>
    </location>
</feature>
<evidence type="ECO:0000259" key="5">
    <source>
        <dbReference type="PROSITE" id="PS50837"/>
    </source>
</evidence>
<dbReference type="InterPro" id="IPR001680">
    <property type="entry name" value="WD40_rpt"/>
</dbReference>
<dbReference type="Pfam" id="PF25047">
    <property type="entry name" value="Beta-prop_TEP1_2nd"/>
    <property type="match status" value="1"/>
</dbReference>
<dbReference type="SUPFAM" id="SSF140864">
    <property type="entry name" value="TROVE domain-like"/>
    <property type="match status" value="1"/>
</dbReference>
<dbReference type="InterPro" id="IPR020472">
    <property type="entry name" value="WD40_PAC1"/>
</dbReference>
<dbReference type="InterPro" id="IPR008858">
    <property type="entry name" value="TROVE_dom"/>
</dbReference>
<evidence type="ECO:0000313" key="7">
    <source>
        <dbReference type="EMBL" id="KAK2822749.1"/>
    </source>
</evidence>
<protein>
    <recommendedName>
        <fullName evidence="9">Telomerase protein component 1</fullName>
    </recommendedName>
</protein>
<sequence>MALPVWKPVMANQEPGQTIVVRQREFAELIKGKAKIEEELRDKKCLLLNVVYCSLVNPSAAPGQEKWDSEESVWTRIIKLAKDISVSDPQFLLKVAVYSRQELNVCITANFLLALAASQPSTKPHVRRYFCAAVQLPSDWLEVARIYSTCFSRSLPTCLKLAMADKFKQFSKCQLAKDYTRIQQCKYRSKGKKPNVQQLKQWADLIRADVCVLKNFMQVKDSEEVVDKKQSDFSMKVMIKRLHIKEPAEHVMAILGKKYPADLEAFTHSGLQGVWDKERAGQRMKLKEPETWDQLLSLEGNKAATWEKLIDKESLPFMDMLRNLRNMITKGISEAHHKKVLSRLTNEEEIIQSRQFPFRFLAAYKVIMELQDALSATQQQEIPSVKEILKGILKRVPKGRRFRRAQWETTKRRRVRVTLGVPFIYRAYQMKKAKLRKASLRHYTDDLLERYRKALETAVQISCQHNVPRLPGSTVIMFYAPLRTKCTKSDFCFPPDPEENTKEETESEGSDEESENKKRDKLLPYMTEVAVFVSLMIASRAEDCQLCVNCWHDVEKVKPKSDNILENVSCIVKDVLAHSKTSDDYDHTKSLFRILTRKNKVDNIIVITEGFIVRDVTWAIDSYVREVNNKALVMKLFLSDSCSADDSFERNCVALEGFSEQMLRVVAERASPRLLDHVEILDKVYNISPPVSAKGPQTTNDAVPIPASLTFRWRSVRVFVSSTFRDMHAERDVLVRSVFPELRRRNAPHSLHLQEVELHSGVTEEESGRATELCLSEVCRSNLLVAVLGERYGLLPPRPVLPDLPRHSWLASAPPGLSITEMEIRQFQALYPDTANQRMFCYFRDPNISKSVPPSWKSDFIPESREAGSKMSSLKNRIRASDVKVTENYPCEWGGVVDGKPYLKNLEVFGRAVLEDLWTAVVKQFVEDDDDEAEASANVTEQEVQQAALQRQFFGRAELLSGAVEMVEQVQTKGGMMVVEGGPGEGKTVFMAALADALRTGDKSKKNLVCDVLSYSTAISQSARSVENLLRCFIQWLRKMKDAEQESPVPHSYKYLLAEFQSTLSGTKGNPLVLLVDGVDLVQDGRGQLSSDWIPQQLPQGVCLVVSIPSKAALLQTLARRRGAVLFTLGQLTVSDRKEIVQRGLDTFGKKLSDSAFNNQLQTLIMKNGAASPLYLHLACEDLRNFASADRLKDSLQGLPQSLSQLVQYSLDRLCSQYRDMPGLRWALAVLTVSTTGLRERDLYSVLNTCNHLSSRDGQASWQEALHLSRKPEGRVPMATFIRIVQKLKSLVGSRHGHGTDDLLALTNPEVKQAFGDFLLPAESDRTRAHLILAAHLWMLADPQGTDTFLYCEASPLMLLPSSLILSGQLEALHSLLSSYYFLYANVHHGLLNHVLEIYSLYDEKHKSASSIDFQDRLEDCRGFLQRHARLLSSWPALFIHQALSERPETSAHKWAQGLAENGEFRAAEWLNRECHPVGGASELVSTFSSEPTCLNLSSDGELLAVGTGKGTLHFFNTQTGQEVTSLVSSCDGISSCVFLNGGRLVTTSFDGQIEIWDIENGRRTDLIDGHSNAITASDVTADQKHFATVSLDLMIKVWSSSSSREVAALPSSSPLNCVTFDPEGHLLAAGCWDGNVIMWNWHQNKTLTSLRGHQRSVRSLCFSSSSSTLCSGSVSGEVRVWSVPTSTCVGCFQAHCGATEALTFLDEGAMLLSAGADHTLHLWSGRPGQLVTVLKSDHQEPRPRSVNSEPAALCVAVNGDDAAVGYQGKGIEVFSLHAGEKIWSSGDLDVSVLCLLWVVLDAERTEPDLLVSGGSDKKLRVWKRKEEEGKLGRLEILKMFGVQLGTILALAQNSTYLATASDDFTIALWLLSDLTLSTSVEPHALLRGHSRGVTCLAFSPDGGQLLSGGKDQALLLWDVSSSPAVLSKSLPHSHRDWITGCVWTPDCVISSSNDGRLCLWDLQTGQRLREISWSSPLTSVCCLGQYVMAGCAEGRLHVWNWETSVEICHIAAHKQRIHHCSLLPNTDRNKEVNREEVTVLTASDDGTVQLWKPLQTKHFSTFQGHSGAIHGVVGKAGVPEFFTVSEDCSLRSWTWTNGSPPTLRGPVTALCFSQRDGLVLAGYESGLLELWKNNRVVGHEQASDGAITAICSMPDGRFAVSYAKFCVDVWKLVWNHQHSSASLVKETTHTAKGQVVRLAYCSLLIGASETDEMFAVGKNDKGTGFFTIHRWENLVQVLDMVHNDKKSLWVLGDEEGEIKIGFIFAMGPKNILESAFSSVTLPSDERMKRSLITAGTLDKGFVVCGDVKGNLWFSQPAKLSTWSRKPAHGDRISALKLTDSTIISGSYDRTVKLWDRNTKKQVGMFVCGGPVLVLELNPEKSNELVCGDGHGKIYFLSWKR</sequence>
<feature type="domain" description="NACHT" evidence="5">
    <location>
        <begin position="975"/>
        <end position="1180"/>
    </location>
</feature>